<reference evidence="2 3" key="1">
    <citation type="submission" date="2023-07" db="EMBL/GenBank/DDBJ databases">
        <title>Sorghum-associated microbial communities from plants grown in Nebraska, USA.</title>
        <authorList>
            <person name="Schachtman D."/>
        </authorList>
    </citation>
    <scope>NUCLEOTIDE SEQUENCE [LARGE SCALE GENOMIC DNA]</scope>
    <source>
        <strain evidence="2 3">BE107</strain>
    </source>
</reference>
<dbReference type="RefSeq" id="WP_310090371.1">
    <property type="nucleotide sequence ID" value="NZ_JAVDTT010000001.1"/>
</dbReference>
<evidence type="ECO:0000256" key="1">
    <source>
        <dbReference type="SAM" id="Phobius"/>
    </source>
</evidence>
<protein>
    <recommendedName>
        <fullName evidence="4">Cytochrome C</fullName>
    </recommendedName>
</protein>
<dbReference type="PROSITE" id="PS51009">
    <property type="entry name" value="CYTCII"/>
    <property type="match status" value="1"/>
</dbReference>
<dbReference type="InterPro" id="IPR002321">
    <property type="entry name" value="Cyt_c_II"/>
</dbReference>
<accession>A0ABU1RNZ9</accession>
<name>A0ABU1RNZ9_9GAMM</name>
<evidence type="ECO:0008006" key="4">
    <source>
        <dbReference type="Google" id="ProtNLM"/>
    </source>
</evidence>
<dbReference type="SUPFAM" id="SSF47175">
    <property type="entry name" value="Cytochromes"/>
    <property type="match status" value="1"/>
</dbReference>
<dbReference type="Gene3D" id="1.20.120.10">
    <property type="entry name" value="Cytochrome c/b562"/>
    <property type="match status" value="1"/>
</dbReference>
<evidence type="ECO:0000313" key="2">
    <source>
        <dbReference type="EMBL" id="MDR6840488.1"/>
    </source>
</evidence>
<keyword evidence="1" id="KW-0472">Membrane</keyword>
<gene>
    <name evidence="2" type="ORF">J2W94_000752</name>
</gene>
<sequence length="147" mass="15963">MSSQPTPPSNATRYLFLFLIGLVIGIIGVVMVLRAIEGRKTWEDRFPEAAMHVMQAHVEQLRSTATANRCSASDVLPHLQTLRSMANDLEPAFPGIKEDARFAQHAGKLRATLDGVLASPPLGCPGVEAAVKQIEEACKACHQDFRG</sequence>
<feature type="transmembrane region" description="Helical" evidence="1">
    <location>
        <begin position="14"/>
        <end position="36"/>
    </location>
</feature>
<dbReference type="InterPro" id="IPR010980">
    <property type="entry name" value="Cyt_c/b562"/>
</dbReference>
<keyword evidence="1" id="KW-1133">Transmembrane helix</keyword>
<organism evidence="2 3">
    <name type="scientific">Pseudoxanthomonas sacheonensis</name>
    <dbReference type="NCBI Taxonomy" id="443615"/>
    <lineage>
        <taxon>Bacteria</taxon>
        <taxon>Pseudomonadati</taxon>
        <taxon>Pseudomonadota</taxon>
        <taxon>Gammaproteobacteria</taxon>
        <taxon>Lysobacterales</taxon>
        <taxon>Lysobacteraceae</taxon>
        <taxon>Pseudoxanthomonas</taxon>
    </lineage>
</organism>
<keyword evidence="1" id="KW-0812">Transmembrane</keyword>
<evidence type="ECO:0000313" key="3">
    <source>
        <dbReference type="Proteomes" id="UP001254759"/>
    </source>
</evidence>
<proteinExistence type="predicted"/>
<keyword evidence="3" id="KW-1185">Reference proteome</keyword>
<comment type="caution">
    <text evidence="2">The sequence shown here is derived from an EMBL/GenBank/DDBJ whole genome shotgun (WGS) entry which is preliminary data.</text>
</comment>
<dbReference type="EMBL" id="JAVDTT010000001">
    <property type="protein sequence ID" value="MDR6840488.1"/>
    <property type="molecule type" value="Genomic_DNA"/>
</dbReference>
<dbReference type="Proteomes" id="UP001254759">
    <property type="component" value="Unassembled WGS sequence"/>
</dbReference>